<dbReference type="PROSITE" id="PS50297">
    <property type="entry name" value="ANK_REP_REGION"/>
    <property type="match status" value="3"/>
</dbReference>
<proteinExistence type="predicted"/>
<dbReference type="InterPro" id="IPR036770">
    <property type="entry name" value="Ankyrin_rpt-contain_sf"/>
</dbReference>
<dbReference type="AlphaFoldDB" id="A0A4U5MZB2"/>
<reference evidence="2" key="1">
    <citation type="submission" date="2018-10" db="EMBL/GenBank/DDBJ databases">
        <title>Population genomic analysis revealed the cold adaptation of white poplar.</title>
        <authorList>
            <person name="Liu Y.-J."/>
        </authorList>
    </citation>
    <scope>NUCLEOTIDE SEQUENCE [LARGE SCALE GENOMIC DNA]</scope>
    <source>
        <strain evidence="2">PAL-ZL1</strain>
    </source>
</reference>
<dbReference type="PANTHER" id="PTHR24121">
    <property type="entry name" value="NO MECHANORECEPTOR POTENTIAL C, ISOFORM D-RELATED"/>
    <property type="match status" value="1"/>
</dbReference>
<dbReference type="PANTHER" id="PTHR24121:SF22">
    <property type="entry name" value="PROTEIN ACCELERATED CELL DEATH 6-LIKE"/>
    <property type="match status" value="1"/>
</dbReference>
<evidence type="ECO:0000313" key="2">
    <source>
        <dbReference type="EMBL" id="TKR74782.1"/>
    </source>
</evidence>
<organism evidence="2">
    <name type="scientific">Populus alba</name>
    <name type="common">White poplar</name>
    <dbReference type="NCBI Taxonomy" id="43335"/>
    <lineage>
        <taxon>Eukaryota</taxon>
        <taxon>Viridiplantae</taxon>
        <taxon>Streptophyta</taxon>
        <taxon>Embryophyta</taxon>
        <taxon>Tracheophyta</taxon>
        <taxon>Spermatophyta</taxon>
        <taxon>Magnoliopsida</taxon>
        <taxon>eudicotyledons</taxon>
        <taxon>Gunneridae</taxon>
        <taxon>Pentapetalae</taxon>
        <taxon>rosids</taxon>
        <taxon>fabids</taxon>
        <taxon>Malpighiales</taxon>
        <taxon>Salicaceae</taxon>
        <taxon>Saliceae</taxon>
        <taxon>Populus</taxon>
    </lineage>
</organism>
<feature type="repeat" description="ANK" evidence="1">
    <location>
        <begin position="165"/>
        <end position="198"/>
    </location>
</feature>
<evidence type="ECO:0000256" key="1">
    <source>
        <dbReference type="PROSITE-ProRule" id="PRU00023"/>
    </source>
</evidence>
<dbReference type="STRING" id="43335.A0A4U5MZB2"/>
<feature type="repeat" description="ANK" evidence="1">
    <location>
        <begin position="307"/>
        <end position="329"/>
    </location>
</feature>
<sequence length="404" mass="45717">MSSVGYEAINIDENSIPRDHMANAMIDRKLHECVRQNINTEEFRRLVQQRSAEKLVTPCGNTLLHVAVSYGSDNFTSYLAGTFPSLITIQNSQKDTILHLAAREGKASHAIRSLVESNPITKKLIMKKNTKGNTPLHDAVIADNKEVAELLVSRDPEVAYYNNKNGKSPLYLAVENGNKKEILDDLLHLRVSFPIKSEDGDALPKGKSPVHAAIKQRNRDILEKIGKEKPELLRLTEEELGNSLHYASSIGFLEGVRFLLTNFHDGAYETNLEGDYPIHLACKRHSVDVVKEFLDKFPYPKEFLNKEGQNILHVAAKYGNGSVVRYILKQDKQLVAPLVNATDEDGNTPLHLAARHGRCRATFLLVRDNRVEHFIVNNRNWTPYELAEDFSKRTEETYIEMVCY</sequence>
<keyword evidence="1" id="KW-0040">ANK repeat</keyword>
<dbReference type="SUPFAM" id="SSF48403">
    <property type="entry name" value="Ankyrin repeat"/>
    <property type="match status" value="1"/>
</dbReference>
<dbReference type="EMBL" id="RCHU01001158">
    <property type="protein sequence ID" value="TKR74782.1"/>
    <property type="molecule type" value="Genomic_DNA"/>
</dbReference>
<dbReference type="Pfam" id="PF12796">
    <property type="entry name" value="Ank_2"/>
    <property type="match status" value="2"/>
</dbReference>
<dbReference type="Gene3D" id="1.25.40.20">
    <property type="entry name" value="Ankyrin repeat-containing domain"/>
    <property type="match status" value="2"/>
</dbReference>
<dbReference type="Pfam" id="PF13857">
    <property type="entry name" value="Ank_5"/>
    <property type="match status" value="1"/>
</dbReference>
<dbReference type="PROSITE" id="PS50088">
    <property type="entry name" value="ANK_REPEAT"/>
    <property type="match status" value="4"/>
</dbReference>
<comment type="caution">
    <text evidence="2">The sequence shown here is derived from an EMBL/GenBank/DDBJ whole genome shotgun (WGS) entry which is preliminary data.</text>
</comment>
<feature type="repeat" description="ANK" evidence="1">
    <location>
        <begin position="345"/>
        <end position="367"/>
    </location>
</feature>
<protein>
    <submittedName>
        <fullName evidence="2">Ankyrin-3-like isoform X6</fullName>
    </submittedName>
</protein>
<name>A0A4U5MZB2_POPAL</name>
<dbReference type="InterPro" id="IPR002110">
    <property type="entry name" value="Ankyrin_rpt"/>
</dbReference>
<gene>
    <name evidence="2" type="ORF">D5086_0000291940</name>
</gene>
<dbReference type="SMART" id="SM00248">
    <property type="entry name" value="ANK"/>
    <property type="match status" value="9"/>
</dbReference>
<accession>A0A4U5MZB2</accession>
<feature type="repeat" description="ANK" evidence="1">
    <location>
        <begin position="131"/>
        <end position="163"/>
    </location>
</feature>